<evidence type="ECO:0000259" key="2">
    <source>
        <dbReference type="PROSITE" id="PS50206"/>
    </source>
</evidence>
<evidence type="ECO:0000313" key="3">
    <source>
        <dbReference type="EMBL" id="QBR47160.1"/>
    </source>
</evidence>
<accession>A0ABX5SII1</accession>
<dbReference type="InterPro" id="IPR036873">
    <property type="entry name" value="Rhodanese-like_dom_sf"/>
</dbReference>
<dbReference type="Pfam" id="PF00581">
    <property type="entry name" value="Rhodanese"/>
    <property type="match status" value="1"/>
</dbReference>
<dbReference type="Proteomes" id="UP000295756">
    <property type="component" value="Chromosome"/>
</dbReference>
<gene>
    <name evidence="3" type="ORF">EW139_03120</name>
</gene>
<organism evidence="3 4">
    <name type="scientific">Leuconostoc kimchii</name>
    <dbReference type="NCBI Taxonomy" id="136609"/>
    <lineage>
        <taxon>Bacteria</taxon>
        <taxon>Bacillati</taxon>
        <taxon>Bacillota</taxon>
        <taxon>Bacilli</taxon>
        <taxon>Lactobacillales</taxon>
        <taxon>Lactobacillaceae</taxon>
        <taxon>Leuconostoc</taxon>
    </lineage>
</organism>
<dbReference type="RefSeq" id="WP_013102732.1">
    <property type="nucleotide sequence ID" value="NZ_CP037939.1"/>
</dbReference>
<dbReference type="InterPro" id="IPR001763">
    <property type="entry name" value="Rhodanese-like_dom"/>
</dbReference>
<sequence>MNLILTVIIVIAAWGLVALGSWLFVLLSVKQGGKLLKPEEFDEKLKSESGQIIDVRESATYKRSHIMGARNIPSVNFTQGKSGLRKDRDIFLYDDRLRDVARVSKALHKQGYDKNSVFILRGGFSRYSGQKTKA</sequence>
<proteinExistence type="predicted"/>
<keyword evidence="1" id="KW-0812">Transmembrane</keyword>
<dbReference type="CDD" id="cd00158">
    <property type="entry name" value="RHOD"/>
    <property type="match status" value="1"/>
</dbReference>
<dbReference type="Gene3D" id="3.40.250.10">
    <property type="entry name" value="Rhodanese-like domain"/>
    <property type="match status" value="1"/>
</dbReference>
<keyword evidence="1" id="KW-0472">Membrane</keyword>
<dbReference type="InterPro" id="IPR050229">
    <property type="entry name" value="GlpE_sulfurtransferase"/>
</dbReference>
<dbReference type="EMBL" id="CP037939">
    <property type="protein sequence ID" value="QBR47160.1"/>
    <property type="molecule type" value="Genomic_DNA"/>
</dbReference>
<evidence type="ECO:0000313" key="4">
    <source>
        <dbReference type="Proteomes" id="UP000295756"/>
    </source>
</evidence>
<feature type="domain" description="Rhodanese" evidence="2">
    <location>
        <begin position="46"/>
        <end position="132"/>
    </location>
</feature>
<reference evidence="3 4" key="1">
    <citation type="submission" date="2019-03" db="EMBL/GenBank/DDBJ databases">
        <title>Complete Genome Sequence of Leuconostoc kimchii strain NKJ218 Isolated from Homemade Kimchi.</title>
        <authorList>
            <person name="Jung J.Y."/>
            <person name="Jin H.M."/>
            <person name="Jung J.-W."/>
            <person name="Lee S.-Y."/>
            <person name="Ryu B.-G."/>
            <person name="Han S.-S."/>
            <person name="Kang H.K."/>
            <person name="Choi H.W."/>
            <person name="Chung E.J."/>
            <person name="Choi K.-M."/>
        </authorList>
    </citation>
    <scope>NUCLEOTIDE SEQUENCE [LARGE SCALE GENOMIC DNA]</scope>
    <source>
        <strain evidence="3 4">NKJ218</strain>
    </source>
</reference>
<dbReference type="PANTHER" id="PTHR43031">
    <property type="entry name" value="FAD-DEPENDENT OXIDOREDUCTASE"/>
    <property type="match status" value="1"/>
</dbReference>
<feature type="transmembrane region" description="Helical" evidence="1">
    <location>
        <begin position="6"/>
        <end position="27"/>
    </location>
</feature>
<keyword evidence="4" id="KW-1185">Reference proteome</keyword>
<keyword evidence="1" id="KW-1133">Transmembrane helix</keyword>
<dbReference type="PANTHER" id="PTHR43031:SF18">
    <property type="entry name" value="RHODANESE-RELATED SULFURTRANSFERASES"/>
    <property type="match status" value="1"/>
</dbReference>
<dbReference type="SMART" id="SM00450">
    <property type="entry name" value="RHOD"/>
    <property type="match status" value="1"/>
</dbReference>
<dbReference type="SUPFAM" id="SSF52821">
    <property type="entry name" value="Rhodanese/Cell cycle control phosphatase"/>
    <property type="match status" value="1"/>
</dbReference>
<dbReference type="PROSITE" id="PS50206">
    <property type="entry name" value="RHODANESE_3"/>
    <property type="match status" value="1"/>
</dbReference>
<protein>
    <submittedName>
        <fullName evidence="3">Rhodanese-like domain-containing protein</fullName>
    </submittedName>
</protein>
<evidence type="ECO:0000256" key="1">
    <source>
        <dbReference type="SAM" id="Phobius"/>
    </source>
</evidence>
<name>A0ABX5SII1_9LACO</name>